<dbReference type="AlphaFoldDB" id="A0AAD3DNN4"/>
<evidence type="ECO:0000313" key="1">
    <source>
        <dbReference type="EMBL" id="GFR43797.1"/>
    </source>
</evidence>
<reference evidence="1 2" key="1">
    <citation type="journal article" date="2021" name="Sci. Rep.">
        <title>Genome sequencing of the multicellular alga Astrephomene provides insights into convergent evolution of germ-soma differentiation.</title>
        <authorList>
            <person name="Yamashita S."/>
            <person name="Yamamoto K."/>
            <person name="Matsuzaki R."/>
            <person name="Suzuki S."/>
            <person name="Yamaguchi H."/>
            <person name="Hirooka S."/>
            <person name="Minakuchi Y."/>
            <person name="Miyagishima S."/>
            <person name="Kawachi M."/>
            <person name="Toyoda A."/>
            <person name="Nozaki H."/>
        </authorList>
    </citation>
    <scope>NUCLEOTIDE SEQUENCE [LARGE SCALE GENOMIC DNA]</scope>
    <source>
        <strain evidence="1 2">NIES-4017</strain>
    </source>
</reference>
<dbReference type="PANTHER" id="PTHR37904">
    <property type="entry name" value="OS10G0566900 PROTEIN"/>
    <property type="match status" value="1"/>
</dbReference>
<gene>
    <name evidence="1" type="ORF">Agub_g4914</name>
</gene>
<sequence>MDFAKFKAVLQRSNDCLEKWLALQETAARLYSNAGNILNRLPILSERRNFSGLPNSEQLQQLVLAKQLKALEAVFGRIQTNLSEAEAVVGTQERLVVEAWRLLGEAPGAEACAAVQPGGVSVAQLVECLEDVGRMCRDDLAVLAAARSCLTHTTSPQEFESLDAARKGAMGLLVGSYPVILMQSAASALR</sequence>
<protein>
    <submittedName>
        <fullName evidence="1">Uncharacterized protein</fullName>
    </submittedName>
</protein>
<evidence type="ECO:0000313" key="2">
    <source>
        <dbReference type="Proteomes" id="UP001054857"/>
    </source>
</evidence>
<organism evidence="1 2">
    <name type="scientific">Astrephomene gubernaculifera</name>
    <dbReference type="NCBI Taxonomy" id="47775"/>
    <lineage>
        <taxon>Eukaryota</taxon>
        <taxon>Viridiplantae</taxon>
        <taxon>Chlorophyta</taxon>
        <taxon>core chlorophytes</taxon>
        <taxon>Chlorophyceae</taxon>
        <taxon>CS clade</taxon>
        <taxon>Chlamydomonadales</taxon>
        <taxon>Astrephomenaceae</taxon>
        <taxon>Astrephomene</taxon>
    </lineage>
</organism>
<dbReference type="EMBL" id="BMAR01000006">
    <property type="protein sequence ID" value="GFR43797.1"/>
    <property type="molecule type" value="Genomic_DNA"/>
</dbReference>
<dbReference type="PANTHER" id="PTHR37904:SF2">
    <property type="entry name" value="OS10G0566900 PROTEIN"/>
    <property type="match status" value="1"/>
</dbReference>
<dbReference type="Pfam" id="PF15011">
    <property type="entry name" value="CA109-like"/>
    <property type="match status" value="1"/>
</dbReference>
<keyword evidence="2" id="KW-1185">Reference proteome</keyword>
<accession>A0AAD3DNN4</accession>
<dbReference type="InterPro" id="IPR029159">
    <property type="entry name" value="CA109-like"/>
</dbReference>
<proteinExistence type="predicted"/>
<name>A0AAD3DNN4_9CHLO</name>
<dbReference type="InterPro" id="IPR038985">
    <property type="entry name" value="OPRN-like"/>
</dbReference>
<dbReference type="Proteomes" id="UP001054857">
    <property type="component" value="Unassembled WGS sequence"/>
</dbReference>
<comment type="caution">
    <text evidence="1">The sequence shown here is derived from an EMBL/GenBank/DDBJ whole genome shotgun (WGS) entry which is preliminary data.</text>
</comment>